<dbReference type="Pfam" id="PF13506">
    <property type="entry name" value="Glyco_transf_21"/>
    <property type="match status" value="1"/>
</dbReference>
<dbReference type="EMBL" id="CP003630">
    <property type="protein sequence ID" value="AFZ21565.1"/>
    <property type="molecule type" value="Genomic_DNA"/>
</dbReference>
<keyword evidence="11" id="KW-1185">Reference proteome</keyword>
<dbReference type="Gene3D" id="3.90.550.10">
    <property type="entry name" value="Spore Coat Polysaccharide Biosynthesis Protein SpsA, Chain A"/>
    <property type="match status" value="1"/>
</dbReference>
<dbReference type="PANTHER" id="PTHR12726:SF0">
    <property type="entry name" value="CERAMIDE GLUCOSYLTRANSFERASE"/>
    <property type="match status" value="1"/>
</dbReference>
<dbReference type="InterPro" id="IPR025993">
    <property type="entry name" value="Ceramide_glucosylTrfase"/>
</dbReference>
<evidence type="ECO:0000256" key="6">
    <source>
        <dbReference type="ARBA" id="ARBA00022692"/>
    </source>
</evidence>
<evidence type="ECO:0000256" key="1">
    <source>
        <dbReference type="ARBA" id="ARBA00004141"/>
    </source>
</evidence>
<dbReference type="AlphaFoldDB" id="K9WMF5"/>
<evidence type="ECO:0000313" key="10">
    <source>
        <dbReference type="EMBL" id="AFZ21565.1"/>
    </source>
</evidence>
<comment type="pathway">
    <text evidence="3">Sphingolipid metabolism.</text>
</comment>
<evidence type="ECO:0000256" key="5">
    <source>
        <dbReference type="ARBA" id="ARBA00022679"/>
    </source>
</evidence>
<dbReference type="HOGENOM" id="CLU_030898_2_0_3"/>
<name>K9WMF5_9CYAN</name>
<feature type="transmembrane region" description="Helical" evidence="9">
    <location>
        <begin position="344"/>
        <end position="361"/>
    </location>
</feature>
<comment type="pathway">
    <text evidence="2">Lipid metabolism; sphingolipid metabolism.</text>
</comment>
<sequence length="378" mass="42172">MITALEILLLLLISGSIVFYLACAICTVQFFTSAEPVTDTPKPPVSVMVPVCGVDAGAWDNWSSLCRQDYPEYEVLLGVTDPQDPAVPVLETLVAAYPKRVRLFTDLKPRGINYKDSNLSYLLEEAQHEVIIFADSDIRVHSDYIHTVTAPLVNPDVGMVTCAFIAYNPQFLGAALASCGRCFDFIPSLLIARILDGGLRCAVGTTIATSKTTLANYGGLHLNRIGSDYNLGKRAAQAGYRVELSRYVLESDTGQESVGEVFQRELRWARTIRYNRGAQYYTMVFCYGALYCLPLLLISGFANWAIALTVVTWFIRYAQVLVSIFSLRCPKLLIWLWALPLRDLLSFVVWAMGAFGQGVYWRGRRLRVMGDGLITQWE</sequence>
<gene>
    <name evidence="10" type="ORF">Mic7113_5962</name>
</gene>
<proteinExistence type="predicted"/>
<dbReference type="InterPro" id="IPR029044">
    <property type="entry name" value="Nucleotide-diphossugar_trans"/>
</dbReference>
<evidence type="ECO:0000256" key="4">
    <source>
        <dbReference type="ARBA" id="ARBA00022676"/>
    </source>
</evidence>
<protein>
    <submittedName>
        <fullName evidence="10">Glycosyl transferase</fullName>
    </submittedName>
</protein>
<dbReference type="SUPFAM" id="SSF53448">
    <property type="entry name" value="Nucleotide-diphospho-sugar transferases"/>
    <property type="match status" value="1"/>
</dbReference>
<feature type="transmembrane region" description="Helical" evidence="9">
    <location>
        <begin position="280"/>
        <end position="305"/>
    </location>
</feature>
<dbReference type="OrthoDB" id="9814255at2"/>
<dbReference type="CDD" id="cd02520">
    <property type="entry name" value="Glucosylceramide_synthase"/>
    <property type="match status" value="1"/>
</dbReference>
<dbReference type="RefSeq" id="WP_015185694.1">
    <property type="nucleotide sequence ID" value="NC_019738.1"/>
</dbReference>
<dbReference type="Proteomes" id="UP000010471">
    <property type="component" value="Chromosome"/>
</dbReference>
<dbReference type="GO" id="GO:0016020">
    <property type="term" value="C:membrane"/>
    <property type="evidence" value="ECO:0007669"/>
    <property type="project" value="UniProtKB-SubCell"/>
</dbReference>
<evidence type="ECO:0000256" key="2">
    <source>
        <dbReference type="ARBA" id="ARBA00004760"/>
    </source>
</evidence>
<keyword evidence="6 9" id="KW-0812">Transmembrane</keyword>
<dbReference type="eggNOG" id="COG1215">
    <property type="taxonomic scope" value="Bacteria"/>
</dbReference>
<dbReference type="PATRIC" id="fig|1173027.3.peg.6603"/>
<dbReference type="KEGG" id="mic:Mic7113_5962"/>
<dbReference type="GO" id="GO:0008120">
    <property type="term" value="F:ceramide glucosyltransferase activity"/>
    <property type="evidence" value="ECO:0007669"/>
    <property type="project" value="TreeGrafter"/>
</dbReference>
<organism evidence="10 11">
    <name type="scientific">Allocoleopsis franciscana PCC 7113</name>
    <dbReference type="NCBI Taxonomy" id="1173027"/>
    <lineage>
        <taxon>Bacteria</taxon>
        <taxon>Bacillati</taxon>
        <taxon>Cyanobacteriota</taxon>
        <taxon>Cyanophyceae</taxon>
        <taxon>Coleofasciculales</taxon>
        <taxon>Coleofasciculaceae</taxon>
        <taxon>Allocoleopsis</taxon>
        <taxon>Allocoleopsis franciscana</taxon>
    </lineage>
</organism>
<keyword evidence="8 9" id="KW-0472">Membrane</keyword>
<dbReference type="GO" id="GO:0006679">
    <property type="term" value="P:glucosylceramide biosynthetic process"/>
    <property type="evidence" value="ECO:0007669"/>
    <property type="project" value="TreeGrafter"/>
</dbReference>
<comment type="subcellular location">
    <subcellularLocation>
        <location evidence="1">Membrane</location>
        <topology evidence="1">Multi-pass membrane protein</topology>
    </subcellularLocation>
</comment>
<evidence type="ECO:0000256" key="3">
    <source>
        <dbReference type="ARBA" id="ARBA00004991"/>
    </source>
</evidence>
<accession>K9WMF5</accession>
<keyword evidence="4" id="KW-0328">Glycosyltransferase</keyword>
<reference evidence="10 11" key="1">
    <citation type="submission" date="2012-06" db="EMBL/GenBank/DDBJ databases">
        <title>Finished chromosome of genome of Microcoleus sp. PCC 7113.</title>
        <authorList>
            <consortium name="US DOE Joint Genome Institute"/>
            <person name="Gugger M."/>
            <person name="Coursin T."/>
            <person name="Rippka R."/>
            <person name="Tandeau De Marsac N."/>
            <person name="Huntemann M."/>
            <person name="Wei C.-L."/>
            <person name="Han J."/>
            <person name="Detter J.C."/>
            <person name="Han C."/>
            <person name="Tapia R."/>
            <person name="Chen A."/>
            <person name="Kyrpides N."/>
            <person name="Mavromatis K."/>
            <person name="Markowitz V."/>
            <person name="Szeto E."/>
            <person name="Ivanova N."/>
            <person name="Pagani I."/>
            <person name="Pati A."/>
            <person name="Goodwin L."/>
            <person name="Nordberg H.P."/>
            <person name="Cantor M.N."/>
            <person name="Hua S.X."/>
            <person name="Woyke T."/>
            <person name="Kerfeld C.A."/>
        </authorList>
    </citation>
    <scope>NUCLEOTIDE SEQUENCE [LARGE SCALE GENOMIC DNA]</scope>
    <source>
        <strain evidence="10 11">PCC 7113</strain>
    </source>
</reference>
<evidence type="ECO:0000313" key="11">
    <source>
        <dbReference type="Proteomes" id="UP000010471"/>
    </source>
</evidence>
<dbReference type="PANTHER" id="PTHR12726">
    <property type="entry name" value="CERAMIDE GLUCOSYLTRANSFERASE"/>
    <property type="match status" value="1"/>
</dbReference>
<evidence type="ECO:0000256" key="8">
    <source>
        <dbReference type="ARBA" id="ARBA00023136"/>
    </source>
</evidence>
<keyword evidence="5 10" id="KW-0808">Transferase</keyword>
<dbReference type="STRING" id="1173027.Mic7113_5962"/>
<evidence type="ECO:0000256" key="7">
    <source>
        <dbReference type="ARBA" id="ARBA00022989"/>
    </source>
</evidence>
<evidence type="ECO:0000256" key="9">
    <source>
        <dbReference type="SAM" id="Phobius"/>
    </source>
</evidence>
<keyword evidence="7 9" id="KW-1133">Transmembrane helix</keyword>